<feature type="transmembrane region" description="Helical" evidence="5">
    <location>
        <begin position="134"/>
        <end position="154"/>
    </location>
</feature>
<dbReference type="Pfam" id="PF07298">
    <property type="entry name" value="NnrU"/>
    <property type="match status" value="1"/>
</dbReference>
<keyword evidence="8" id="KW-1185">Reference proteome</keyword>
<evidence type="ECO:0000256" key="5">
    <source>
        <dbReference type="SAM" id="Phobius"/>
    </source>
</evidence>
<evidence type="ECO:0000313" key="8">
    <source>
        <dbReference type="Proteomes" id="UP000600449"/>
    </source>
</evidence>
<protein>
    <submittedName>
        <fullName evidence="7">NnrU protein</fullName>
    </submittedName>
</protein>
<dbReference type="GO" id="GO:0016020">
    <property type="term" value="C:membrane"/>
    <property type="evidence" value="ECO:0007669"/>
    <property type="project" value="UniProtKB-SubCell"/>
</dbReference>
<evidence type="ECO:0000256" key="3">
    <source>
        <dbReference type="ARBA" id="ARBA00022989"/>
    </source>
</evidence>
<proteinExistence type="predicted"/>
<evidence type="ECO:0000256" key="2">
    <source>
        <dbReference type="ARBA" id="ARBA00022692"/>
    </source>
</evidence>
<evidence type="ECO:0000313" key="7">
    <source>
        <dbReference type="EMBL" id="GGK51262.1"/>
    </source>
</evidence>
<organism evidence="7 8">
    <name type="scientific">Salinarimonas ramus</name>
    <dbReference type="NCBI Taxonomy" id="690164"/>
    <lineage>
        <taxon>Bacteria</taxon>
        <taxon>Pseudomonadati</taxon>
        <taxon>Pseudomonadota</taxon>
        <taxon>Alphaproteobacteria</taxon>
        <taxon>Hyphomicrobiales</taxon>
        <taxon>Salinarimonadaceae</taxon>
        <taxon>Salinarimonas</taxon>
    </lineage>
</organism>
<comment type="subcellular location">
    <subcellularLocation>
        <location evidence="1">Membrane</location>
        <topology evidence="1">Multi-pass membrane protein</topology>
    </subcellularLocation>
</comment>
<gene>
    <name evidence="7" type="primary">nnrU</name>
    <name evidence="7" type="ORF">GCM10011322_42940</name>
</gene>
<evidence type="ECO:0000256" key="1">
    <source>
        <dbReference type="ARBA" id="ARBA00004141"/>
    </source>
</evidence>
<name>A0A917QIE0_9HYPH</name>
<accession>A0A917QIE0</accession>
<feature type="transmembrane region" description="Helical" evidence="5">
    <location>
        <begin position="72"/>
        <end position="89"/>
    </location>
</feature>
<feature type="domain" description="NnrU" evidence="6">
    <location>
        <begin position="4"/>
        <end position="210"/>
    </location>
</feature>
<sequence length="219" mass="23335">MIEFTAALVVFLLAHSLPARLGLKDHLVARAGLRGYLVGYSLVSLALLAWLIDAARRAPYLPLWDPAPWQAWVPLLAMPVAFVLLVAGLTQPNPLSISLRAGEKPGSIVALTRHPVLWGFLFWAVSHIPANGDVVSLVLFGGMAAFAVAGIPIVDRRARRRLGEARWHTLAARGAPRAAPGGLAVAALAGTALYVWFLLQGHAVLIGVDPTAWLSWGAS</sequence>
<reference evidence="7 8" key="1">
    <citation type="journal article" date="2014" name="Int. J. Syst. Evol. Microbiol.">
        <title>Complete genome sequence of Corynebacterium casei LMG S-19264T (=DSM 44701T), isolated from a smear-ripened cheese.</title>
        <authorList>
            <consortium name="US DOE Joint Genome Institute (JGI-PGF)"/>
            <person name="Walter F."/>
            <person name="Albersmeier A."/>
            <person name="Kalinowski J."/>
            <person name="Ruckert C."/>
        </authorList>
    </citation>
    <scope>NUCLEOTIDE SEQUENCE [LARGE SCALE GENOMIC DNA]</scope>
    <source>
        <strain evidence="7 8">CGMCC 1.9161</strain>
    </source>
</reference>
<keyword evidence="4 5" id="KW-0472">Membrane</keyword>
<feature type="transmembrane region" description="Helical" evidence="5">
    <location>
        <begin position="110"/>
        <end position="128"/>
    </location>
</feature>
<dbReference type="EMBL" id="BMMF01000015">
    <property type="protein sequence ID" value="GGK51262.1"/>
    <property type="molecule type" value="Genomic_DNA"/>
</dbReference>
<feature type="transmembrane region" description="Helical" evidence="5">
    <location>
        <begin position="35"/>
        <end position="52"/>
    </location>
</feature>
<dbReference type="Proteomes" id="UP000600449">
    <property type="component" value="Unassembled WGS sequence"/>
</dbReference>
<keyword evidence="2 5" id="KW-0812">Transmembrane</keyword>
<comment type="caution">
    <text evidence="7">The sequence shown here is derived from an EMBL/GenBank/DDBJ whole genome shotgun (WGS) entry which is preliminary data.</text>
</comment>
<dbReference type="AlphaFoldDB" id="A0A917QIE0"/>
<dbReference type="RefSeq" id="WP_188915326.1">
    <property type="nucleotide sequence ID" value="NZ_BMMF01000015.1"/>
</dbReference>
<dbReference type="InterPro" id="IPR009915">
    <property type="entry name" value="NnrU_dom"/>
</dbReference>
<feature type="transmembrane region" description="Helical" evidence="5">
    <location>
        <begin position="6"/>
        <end position="23"/>
    </location>
</feature>
<evidence type="ECO:0000259" key="6">
    <source>
        <dbReference type="Pfam" id="PF07298"/>
    </source>
</evidence>
<evidence type="ECO:0000256" key="4">
    <source>
        <dbReference type="ARBA" id="ARBA00023136"/>
    </source>
</evidence>
<feature type="transmembrane region" description="Helical" evidence="5">
    <location>
        <begin position="175"/>
        <end position="199"/>
    </location>
</feature>
<keyword evidence="3 5" id="KW-1133">Transmembrane helix</keyword>